<reference evidence="2" key="1">
    <citation type="submission" date="2020-11" db="EMBL/GenBank/DDBJ databases">
        <title>Isolation and identification of active actinomycetes.</title>
        <authorList>
            <person name="Yu B."/>
        </authorList>
    </citation>
    <scope>NUCLEOTIDE SEQUENCE</scope>
    <source>
        <strain evidence="2">NEAU-YB345</strain>
    </source>
</reference>
<proteinExistence type="predicted"/>
<feature type="region of interest" description="Disordered" evidence="1">
    <location>
        <begin position="73"/>
        <end position="92"/>
    </location>
</feature>
<dbReference type="AlphaFoldDB" id="A0A931B645"/>
<organism evidence="2 3">
    <name type="scientific">Streptacidiphilus fuscans</name>
    <dbReference type="NCBI Taxonomy" id="2789292"/>
    <lineage>
        <taxon>Bacteria</taxon>
        <taxon>Bacillati</taxon>
        <taxon>Actinomycetota</taxon>
        <taxon>Actinomycetes</taxon>
        <taxon>Kitasatosporales</taxon>
        <taxon>Streptomycetaceae</taxon>
        <taxon>Streptacidiphilus</taxon>
    </lineage>
</organism>
<evidence type="ECO:0000313" key="2">
    <source>
        <dbReference type="EMBL" id="MBF9071124.1"/>
    </source>
</evidence>
<protein>
    <submittedName>
        <fullName evidence="2">Uncharacterized protein</fullName>
    </submittedName>
</protein>
<gene>
    <name evidence="2" type="ORF">I2501_24190</name>
</gene>
<feature type="compositionally biased region" description="Polar residues" evidence="1">
    <location>
        <begin position="82"/>
        <end position="92"/>
    </location>
</feature>
<accession>A0A931B645</accession>
<evidence type="ECO:0000256" key="1">
    <source>
        <dbReference type="SAM" id="MobiDB-lite"/>
    </source>
</evidence>
<dbReference type="EMBL" id="JADPRT010000010">
    <property type="protein sequence ID" value="MBF9071124.1"/>
    <property type="molecule type" value="Genomic_DNA"/>
</dbReference>
<sequence length="92" mass="9814">MDRNEQLDQVEDVTGFDQVDQSGYLGEPGGKSAEVLLQQVADARSALATAVATKDPTGVSRALDELEEALREAREGGIEVPPSTSQVIEQND</sequence>
<name>A0A931B645_9ACTN</name>
<dbReference type="RefSeq" id="WP_196196269.1">
    <property type="nucleotide sequence ID" value="NZ_JADPRT010000010.1"/>
</dbReference>
<keyword evidence="3" id="KW-1185">Reference proteome</keyword>
<evidence type="ECO:0000313" key="3">
    <source>
        <dbReference type="Proteomes" id="UP000657385"/>
    </source>
</evidence>
<dbReference type="Proteomes" id="UP000657385">
    <property type="component" value="Unassembled WGS sequence"/>
</dbReference>
<comment type="caution">
    <text evidence="2">The sequence shown here is derived from an EMBL/GenBank/DDBJ whole genome shotgun (WGS) entry which is preliminary data.</text>
</comment>